<accession>A0A1E7N8R6</accession>
<dbReference type="RefSeq" id="WP_030555775.1">
    <property type="nucleotide sequence ID" value="NZ_BMUB01000015.1"/>
</dbReference>
<reference evidence="2" key="4">
    <citation type="submission" date="2016-08" db="EMBL/GenBank/DDBJ databases">
        <title>Sequencing, Assembly and Comparative Genomics of S. aureofaciens ATCC 10762.</title>
        <authorList>
            <person name="Gradnigo J.S."/>
            <person name="Johnson N."/>
            <person name="Somerville G.A."/>
        </authorList>
    </citation>
    <scope>NUCLEOTIDE SEQUENCE [LARGE SCALE GENOMIC DNA]</scope>
    <source>
        <strain evidence="2">ATCC 10762</strain>
    </source>
</reference>
<gene>
    <name evidence="1" type="ORF">GCM10010502_55090</name>
    <name evidence="2" type="ORF">HS99_0004560</name>
</gene>
<name>A0A1E7N8R6_KITAU</name>
<evidence type="ECO:0000313" key="3">
    <source>
        <dbReference type="Proteomes" id="UP000037395"/>
    </source>
</evidence>
<reference evidence="2 3" key="2">
    <citation type="submission" date="2014-07" db="EMBL/GenBank/DDBJ databases">
        <authorList>
            <person name="Zhang J.E."/>
            <person name="Yang H."/>
            <person name="Guo J."/>
            <person name="Deng Z."/>
            <person name="Luo H."/>
            <person name="Luo M."/>
            <person name="Zhao B."/>
        </authorList>
    </citation>
    <scope>NUCLEOTIDE SEQUENCE [LARGE SCALE GENOMIC DNA]</scope>
    <source>
        <strain evidence="2">ATCC 10762</strain>
        <strain evidence="3">ATCC 10762 / DSM 40127 / CCM 3239 / JCM 4008 / LMG 5968 / NBRC 12843 / NCIMB 8234 / A-377</strain>
    </source>
</reference>
<dbReference type="EMBL" id="BMUB01000015">
    <property type="protein sequence ID" value="GGU94217.1"/>
    <property type="molecule type" value="Genomic_DNA"/>
</dbReference>
<keyword evidence="3" id="KW-1185">Reference proteome</keyword>
<dbReference type="EMBL" id="JPRF03000021">
    <property type="protein sequence ID" value="OEV37096.1"/>
    <property type="molecule type" value="Genomic_DNA"/>
</dbReference>
<protein>
    <recommendedName>
        <fullName evidence="4">Nudix hydrolase domain-containing protein</fullName>
    </recommendedName>
</protein>
<dbReference type="OrthoDB" id="21568at2"/>
<dbReference type="SUPFAM" id="SSF55811">
    <property type="entry name" value="Nudix"/>
    <property type="match status" value="1"/>
</dbReference>
<evidence type="ECO:0008006" key="4">
    <source>
        <dbReference type="Google" id="ProtNLM"/>
    </source>
</evidence>
<reference evidence="3" key="3">
    <citation type="submission" date="2016-08" db="EMBL/GenBank/DDBJ databases">
        <title>Sequencing, assembly and comparative genomics of S. aureofaciens ATCC 10762.</title>
        <authorList>
            <person name="Gradnigo J.S."/>
            <person name="Johnson N."/>
            <person name="Somerville G.A."/>
        </authorList>
    </citation>
    <scope>NUCLEOTIDE SEQUENCE [LARGE SCALE GENOMIC DNA]</scope>
    <source>
        <strain evidence="3">ATCC 10762 / DSM 40127 / CCM 3239 / JCM 4008 / LMG 5968 / NBRC 12843 / NCIMB 8234 / A-377</strain>
    </source>
</reference>
<evidence type="ECO:0000313" key="1">
    <source>
        <dbReference type="EMBL" id="GGU94217.1"/>
    </source>
</evidence>
<comment type="caution">
    <text evidence="2">The sequence shown here is derived from an EMBL/GenBank/DDBJ whole genome shotgun (WGS) entry which is preliminary data.</text>
</comment>
<dbReference type="InterPro" id="IPR015797">
    <property type="entry name" value="NUDIX_hydrolase-like_dom_sf"/>
</dbReference>
<reference evidence="1" key="5">
    <citation type="submission" date="2020-09" db="EMBL/GenBank/DDBJ databases">
        <authorList>
            <person name="Sun Q."/>
            <person name="Ohkuma M."/>
        </authorList>
    </citation>
    <scope>NUCLEOTIDE SEQUENCE</scope>
    <source>
        <strain evidence="1">JCM 4434</strain>
    </source>
</reference>
<dbReference type="Proteomes" id="UP000610124">
    <property type="component" value="Unassembled WGS sequence"/>
</dbReference>
<evidence type="ECO:0000313" key="2">
    <source>
        <dbReference type="EMBL" id="OEV37096.1"/>
    </source>
</evidence>
<reference evidence="1" key="1">
    <citation type="journal article" date="2014" name="Int. J. Syst. Evol. Microbiol.">
        <title>Complete genome sequence of Corynebacterium casei LMG S-19264T (=DSM 44701T), isolated from a smear-ripened cheese.</title>
        <authorList>
            <consortium name="US DOE Joint Genome Institute (JGI-PGF)"/>
            <person name="Walter F."/>
            <person name="Albersmeier A."/>
            <person name="Kalinowski J."/>
            <person name="Ruckert C."/>
        </authorList>
    </citation>
    <scope>NUCLEOTIDE SEQUENCE</scope>
    <source>
        <strain evidence="1">JCM 4434</strain>
    </source>
</reference>
<dbReference type="AlphaFoldDB" id="A0A1E7N8R6"/>
<proteinExistence type="predicted"/>
<organism evidence="2 3">
    <name type="scientific">Kitasatospora aureofaciens</name>
    <name type="common">Streptomyces aureofaciens</name>
    <dbReference type="NCBI Taxonomy" id="1894"/>
    <lineage>
        <taxon>Bacteria</taxon>
        <taxon>Bacillati</taxon>
        <taxon>Actinomycetota</taxon>
        <taxon>Actinomycetes</taxon>
        <taxon>Kitasatosporales</taxon>
        <taxon>Streptomycetaceae</taxon>
        <taxon>Kitasatospora</taxon>
    </lineage>
</organism>
<dbReference type="KEGG" id="kau:B6264_24430"/>
<dbReference type="Proteomes" id="UP000037395">
    <property type="component" value="Unassembled WGS sequence"/>
</dbReference>
<dbReference type="GeneID" id="97488481"/>
<sequence length="60" mass="6374">MTQPDHTGHPAETVTARPATDPLTLVVGVHLVLADDGAVLLGRRRNTSYAAGLWHLPAVH</sequence>
<accession>A0A8H9LT36</accession>